<dbReference type="SUPFAM" id="SSF51658">
    <property type="entry name" value="Xylose isomerase-like"/>
    <property type="match status" value="1"/>
</dbReference>
<dbReference type="NCBIfam" id="TIGR00629">
    <property type="entry name" value="uvde"/>
    <property type="match status" value="1"/>
</dbReference>
<keyword evidence="9" id="KW-1185">Reference proteome</keyword>
<organism evidence="8 10">
    <name type="scientific">Clostridium formicaceticum</name>
    <dbReference type="NCBI Taxonomy" id="1497"/>
    <lineage>
        <taxon>Bacteria</taxon>
        <taxon>Bacillati</taxon>
        <taxon>Bacillota</taxon>
        <taxon>Clostridia</taxon>
        <taxon>Eubacteriales</taxon>
        <taxon>Clostridiaceae</taxon>
        <taxon>Clostridium</taxon>
    </lineage>
</organism>
<reference evidence="8 10" key="2">
    <citation type="submission" date="2017-03" db="EMBL/GenBank/DDBJ databases">
        <title>Complete sequence of Clostridium formicaceticum DSM 92.</title>
        <authorList>
            <person name="Poehlein A."/>
            <person name="Karl M."/>
            <person name="Bengelsdorf F.R."/>
            <person name="Duerre P."/>
            <person name="Daniel R."/>
        </authorList>
    </citation>
    <scope>NUCLEOTIDE SEQUENCE [LARGE SCALE GENOMIC DNA]</scope>
    <source>
        <strain evidence="8 10">DSM 92</strain>
    </source>
</reference>
<evidence type="ECO:0000313" key="8">
    <source>
        <dbReference type="EMBL" id="ARE87616.1"/>
    </source>
</evidence>
<evidence type="ECO:0000256" key="2">
    <source>
        <dbReference type="ARBA" id="ARBA00022759"/>
    </source>
</evidence>
<dbReference type="Proteomes" id="UP000192478">
    <property type="component" value="Chromosome"/>
</dbReference>
<dbReference type="GO" id="GO:0004519">
    <property type="term" value="F:endonuclease activity"/>
    <property type="evidence" value="ECO:0007669"/>
    <property type="project" value="UniProtKB-KW"/>
</dbReference>
<evidence type="ECO:0000313" key="9">
    <source>
        <dbReference type="Proteomes" id="UP000177894"/>
    </source>
</evidence>
<dbReference type="InterPro" id="IPR004601">
    <property type="entry name" value="UvdE"/>
</dbReference>
<evidence type="ECO:0000256" key="1">
    <source>
        <dbReference type="ARBA" id="ARBA00022722"/>
    </source>
</evidence>
<evidence type="ECO:0000256" key="5">
    <source>
        <dbReference type="ARBA" id="ARBA00022801"/>
    </source>
</evidence>
<gene>
    <name evidence="8" type="primary">uvsE</name>
    <name evidence="7" type="ORF">BJL90_15365</name>
    <name evidence="8" type="ORF">CLFO_20160</name>
</gene>
<keyword evidence="3" id="KW-0227">DNA damage</keyword>
<dbReference type="GO" id="GO:0006289">
    <property type="term" value="P:nucleotide-excision repair"/>
    <property type="evidence" value="ECO:0007669"/>
    <property type="project" value="InterPro"/>
</dbReference>
<accession>A0AAC9WGA1</accession>
<evidence type="ECO:0000313" key="10">
    <source>
        <dbReference type="Proteomes" id="UP000192478"/>
    </source>
</evidence>
<evidence type="ECO:0000256" key="3">
    <source>
        <dbReference type="ARBA" id="ARBA00022763"/>
    </source>
</evidence>
<dbReference type="EC" id="3.-.-.-" evidence="8"/>
<name>A0AAC9WGA1_9CLOT</name>
<keyword evidence="1" id="KW-0540">Nuclease</keyword>
<dbReference type="PANTHER" id="PTHR31290:SF5">
    <property type="entry name" value="UV-DAMAGE ENDONUCLEASE"/>
    <property type="match status" value="1"/>
</dbReference>
<evidence type="ECO:0000256" key="4">
    <source>
        <dbReference type="ARBA" id="ARBA00022769"/>
    </source>
</evidence>
<dbReference type="EMBL" id="CP020559">
    <property type="protein sequence ID" value="ARE87616.1"/>
    <property type="molecule type" value="Genomic_DNA"/>
</dbReference>
<evidence type="ECO:0000313" key="7">
    <source>
        <dbReference type="EMBL" id="AOY77106.1"/>
    </source>
</evidence>
<keyword evidence="2 8" id="KW-0255">Endonuclease</keyword>
<proteinExistence type="predicted"/>
<keyword evidence="6" id="KW-0234">DNA repair</keyword>
<dbReference type="PANTHER" id="PTHR31290">
    <property type="entry name" value="UV-DAMAGE ENDONUCLEASE"/>
    <property type="match status" value="1"/>
</dbReference>
<dbReference type="GO" id="GO:0016787">
    <property type="term" value="F:hydrolase activity"/>
    <property type="evidence" value="ECO:0007669"/>
    <property type="project" value="UniProtKB-KW"/>
</dbReference>
<dbReference type="Pfam" id="PF03851">
    <property type="entry name" value="UvdE"/>
    <property type="match status" value="1"/>
</dbReference>
<evidence type="ECO:0000256" key="6">
    <source>
        <dbReference type="ARBA" id="ARBA00023204"/>
    </source>
</evidence>
<dbReference type="Gene3D" id="3.20.20.150">
    <property type="entry name" value="Divalent-metal-dependent TIM barrel enzymes"/>
    <property type="match status" value="1"/>
</dbReference>
<dbReference type="InterPro" id="IPR036237">
    <property type="entry name" value="Xyl_isomerase-like_sf"/>
</dbReference>
<sequence length="324" mass="37592">MKIRFGYVAIALNIHEGSPNKTITYKSFSQLPDDETKLYKLKSLTKQNLETTKRILIYNKAHNIMLYRFTSKLVPLVTHPDVLKWDYISAFKDLYKSIGEFVLKNNLRVSAHPDHFTLINTPNEKVLSASLEDLEYHTKIFEVMGLTEKHAKLVLHVGGTYGNKKESMERFINNFNHIDRRYRDRIILENDDKSFTAKEVLKICQQLSIPMVLDIHHHWCNHGGENIAELLPSIFDTWKNEIVPPKIHASSPKNEKNIRAHADYLDLPFLMDFIHNAKQHGQDFDIMIEAKKKDLALLKLVKELREHDALSNIKVLDEAAIEVD</sequence>
<dbReference type="AlphaFoldDB" id="A0AAC9WGA1"/>
<protein>
    <submittedName>
        <fullName evidence="8">UV DNA damage endonuclease</fullName>
        <ecNumber evidence="8">3.-.-.-</ecNumber>
    </submittedName>
    <submittedName>
        <fullName evidence="7">UV damage endonuclease UvsE</fullName>
    </submittedName>
</protein>
<dbReference type="EMBL" id="CP017603">
    <property type="protein sequence ID" value="AOY77106.1"/>
    <property type="molecule type" value="Genomic_DNA"/>
</dbReference>
<dbReference type="KEGG" id="cfm:BJL90_15365"/>
<keyword evidence="5 8" id="KW-0378">Hydrolase</keyword>
<dbReference type="RefSeq" id="WP_070969903.1">
    <property type="nucleotide sequence ID" value="NZ_CP017603.1"/>
</dbReference>
<dbReference type="Proteomes" id="UP000177894">
    <property type="component" value="Chromosome"/>
</dbReference>
<keyword evidence="4" id="KW-0228">DNA excision</keyword>
<reference evidence="7 9" key="1">
    <citation type="submission" date="2016-10" db="EMBL/GenBank/DDBJ databases">
        <title>Complete Genome Sequence of Acetogen Clostridium formicoaceticum ATCC 27076.</title>
        <authorList>
            <person name="Bao T."/>
            <person name="Cheng C."/>
            <person name="Zhao J."/>
            <person name="Yang S.-T."/>
            <person name="Wang J."/>
            <person name="Wang M."/>
        </authorList>
    </citation>
    <scope>NUCLEOTIDE SEQUENCE [LARGE SCALE GENOMIC DNA]</scope>
    <source>
        <strain evidence="7 9">ATCC 27076</strain>
    </source>
</reference>
<dbReference type="GO" id="GO:0009411">
    <property type="term" value="P:response to UV"/>
    <property type="evidence" value="ECO:0007669"/>
    <property type="project" value="InterPro"/>
</dbReference>